<dbReference type="RefSeq" id="WP_240006012.1">
    <property type="nucleotide sequence ID" value="NZ_BJDT01000005.1"/>
</dbReference>
<comment type="caution">
    <text evidence="1">The sequence shown here is derived from an EMBL/GenBank/DDBJ whole genome shotgun (WGS) entry which is preliminary data.</text>
</comment>
<dbReference type="Gene3D" id="1.10.246.150">
    <property type="match status" value="1"/>
</dbReference>
<organism evidence="1 2">
    <name type="scientific">Weissella sagaensis</name>
    <dbReference type="NCBI Taxonomy" id="2559928"/>
    <lineage>
        <taxon>Bacteria</taxon>
        <taxon>Bacillati</taxon>
        <taxon>Bacillota</taxon>
        <taxon>Bacilli</taxon>
        <taxon>Lactobacillales</taxon>
        <taxon>Lactobacillaceae</taxon>
        <taxon>Weissella</taxon>
    </lineage>
</organism>
<evidence type="ECO:0000313" key="1">
    <source>
        <dbReference type="EMBL" id="MFC6178088.1"/>
    </source>
</evidence>
<proteinExistence type="predicted"/>
<dbReference type="EMBL" id="JBHSSG010000007">
    <property type="protein sequence ID" value="MFC6178088.1"/>
    <property type="molecule type" value="Genomic_DNA"/>
</dbReference>
<dbReference type="Proteomes" id="UP001596158">
    <property type="component" value="Unassembled WGS sequence"/>
</dbReference>
<name>A0ABW1RRR1_9LACO</name>
<dbReference type="InterPro" id="IPR021146">
    <property type="entry name" value="Phage_gp6-like_head-tail"/>
</dbReference>
<sequence length="111" mass="12878">MDDLMKIKLLLLIDDNKQDELLKLIKEETEARLISYMNQDGGILKGVPDDLSWIVRELVVRRYNRIGDEGKKSSTESDVTATWDTDDLAEYIIYLDKHRKKIGGNGITRFY</sequence>
<gene>
    <name evidence="1" type="ORF">ACFQGR_01505</name>
</gene>
<reference evidence="2" key="1">
    <citation type="journal article" date="2019" name="Int. J. Syst. Evol. Microbiol.">
        <title>The Global Catalogue of Microorganisms (GCM) 10K type strain sequencing project: providing services to taxonomists for standard genome sequencing and annotation.</title>
        <authorList>
            <consortium name="The Broad Institute Genomics Platform"/>
            <consortium name="The Broad Institute Genome Sequencing Center for Infectious Disease"/>
            <person name="Wu L."/>
            <person name="Ma J."/>
        </authorList>
    </citation>
    <scope>NUCLEOTIDE SEQUENCE [LARGE SCALE GENOMIC DNA]</scope>
    <source>
        <strain evidence="2">CCM 8924</strain>
    </source>
</reference>
<dbReference type="Pfam" id="PF05135">
    <property type="entry name" value="Phage_connect_1"/>
    <property type="match status" value="1"/>
</dbReference>
<accession>A0ABW1RRR1</accession>
<protein>
    <submittedName>
        <fullName evidence="1">Phage head-tail connector protein</fullName>
    </submittedName>
</protein>
<evidence type="ECO:0000313" key="2">
    <source>
        <dbReference type="Proteomes" id="UP001596158"/>
    </source>
</evidence>
<keyword evidence="2" id="KW-1185">Reference proteome</keyword>
<dbReference type="InterPro" id="IPR053746">
    <property type="entry name" value="Viral_HT_Connector_Assembly"/>
</dbReference>